<comment type="caution">
    <text evidence="1">The sequence shown here is derived from an EMBL/GenBank/DDBJ whole genome shotgun (WGS) entry which is preliminary data.</text>
</comment>
<proteinExistence type="predicted"/>
<sequence>MKSIGRIHESDRFKSSCSGGFKAKWGELGCKGADSPLLSASMTNNYYVVQGSMLGVGNWIVIDQHLHITRQLLQIRLFVDTQ</sequence>
<dbReference type="AlphaFoldDB" id="A0A8J2WFS0"/>
<protein>
    <submittedName>
        <fullName evidence="1">Uncharacterized protein</fullName>
    </submittedName>
</protein>
<gene>
    <name evidence="1" type="ORF">DGAL_LOCUS5318</name>
</gene>
<evidence type="ECO:0000313" key="2">
    <source>
        <dbReference type="Proteomes" id="UP000789390"/>
    </source>
</evidence>
<evidence type="ECO:0000313" key="1">
    <source>
        <dbReference type="EMBL" id="CAH0102794.1"/>
    </source>
</evidence>
<dbReference type="Proteomes" id="UP000789390">
    <property type="component" value="Unassembled WGS sequence"/>
</dbReference>
<dbReference type="EMBL" id="CAKKLH010000093">
    <property type="protein sequence ID" value="CAH0102794.1"/>
    <property type="molecule type" value="Genomic_DNA"/>
</dbReference>
<name>A0A8J2WFS0_9CRUS</name>
<accession>A0A8J2WFS0</accession>
<organism evidence="1 2">
    <name type="scientific">Daphnia galeata</name>
    <dbReference type="NCBI Taxonomy" id="27404"/>
    <lineage>
        <taxon>Eukaryota</taxon>
        <taxon>Metazoa</taxon>
        <taxon>Ecdysozoa</taxon>
        <taxon>Arthropoda</taxon>
        <taxon>Crustacea</taxon>
        <taxon>Branchiopoda</taxon>
        <taxon>Diplostraca</taxon>
        <taxon>Cladocera</taxon>
        <taxon>Anomopoda</taxon>
        <taxon>Daphniidae</taxon>
        <taxon>Daphnia</taxon>
    </lineage>
</organism>
<reference evidence="1" key="1">
    <citation type="submission" date="2021-11" db="EMBL/GenBank/DDBJ databases">
        <authorList>
            <person name="Schell T."/>
        </authorList>
    </citation>
    <scope>NUCLEOTIDE SEQUENCE</scope>
    <source>
        <strain evidence="1">M5</strain>
    </source>
</reference>
<keyword evidence="2" id="KW-1185">Reference proteome</keyword>